<evidence type="ECO:0000313" key="6">
    <source>
        <dbReference type="EMBL" id="RAN64442.1"/>
    </source>
</evidence>
<protein>
    <submittedName>
        <fullName evidence="5">ABC transporter ATP-binding protein</fullName>
    </submittedName>
</protein>
<keyword evidence="2" id="KW-0547">Nucleotide-binding</keyword>
<evidence type="ECO:0000313" key="7">
    <source>
        <dbReference type="Proteomes" id="UP000249099"/>
    </source>
</evidence>
<dbReference type="PROSITE" id="PS50893">
    <property type="entry name" value="ABC_TRANSPORTER_2"/>
    <property type="match status" value="1"/>
</dbReference>
<evidence type="ECO:0000256" key="3">
    <source>
        <dbReference type="ARBA" id="ARBA00022840"/>
    </source>
</evidence>
<organism evidence="6 7">
    <name type="scientific">Dolosigranulum pigrum</name>
    <dbReference type="NCBI Taxonomy" id="29394"/>
    <lineage>
        <taxon>Bacteria</taxon>
        <taxon>Bacillati</taxon>
        <taxon>Bacillota</taxon>
        <taxon>Bacilli</taxon>
        <taxon>Lactobacillales</taxon>
        <taxon>Carnobacteriaceae</taxon>
        <taxon>Dolosigranulum</taxon>
    </lineage>
</organism>
<dbReference type="Proteomes" id="UP000315953">
    <property type="component" value="Chromosome"/>
</dbReference>
<dbReference type="SUPFAM" id="SSF52540">
    <property type="entry name" value="P-loop containing nucleoside triphosphate hydrolases"/>
    <property type="match status" value="1"/>
</dbReference>
<accession>A0A328KP59</accession>
<dbReference type="Gene3D" id="3.40.50.300">
    <property type="entry name" value="P-loop containing nucleotide triphosphate hydrolases"/>
    <property type="match status" value="1"/>
</dbReference>
<dbReference type="GO" id="GO:0016887">
    <property type="term" value="F:ATP hydrolysis activity"/>
    <property type="evidence" value="ECO:0007669"/>
    <property type="project" value="InterPro"/>
</dbReference>
<name>A0A328KP59_9LACT</name>
<dbReference type="RefSeq" id="WP_112789848.1">
    <property type="nucleotide sequence ID" value="NZ_CP040408.1"/>
</dbReference>
<dbReference type="PROSITE" id="PS00211">
    <property type="entry name" value="ABC_TRANSPORTER_1"/>
    <property type="match status" value="1"/>
</dbReference>
<evidence type="ECO:0000256" key="2">
    <source>
        <dbReference type="ARBA" id="ARBA00022741"/>
    </source>
</evidence>
<dbReference type="EMBL" id="NAQV01000006">
    <property type="protein sequence ID" value="RAN64442.1"/>
    <property type="molecule type" value="Genomic_DNA"/>
</dbReference>
<keyword evidence="3 5" id="KW-0067">ATP-binding</keyword>
<keyword evidence="1" id="KW-0813">Transport</keyword>
<dbReference type="SMART" id="SM00382">
    <property type="entry name" value="AAA"/>
    <property type="match status" value="1"/>
</dbReference>
<dbReference type="InterPro" id="IPR003439">
    <property type="entry name" value="ABC_transporter-like_ATP-bd"/>
</dbReference>
<reference evidence="5 8" key="2">
    <citation type="submission" date="2019-07" db="EMBL/GenBank/DDBJ databases">
        <title>Genome assembly of a nasal isolate of Dolosigranulum pigrum from a chronic sinusitis patient.</title>
        <authorList>
            <person name="Baig S."/>
            <person name="Overballe-Petersen S."/>
            <person name="Kaspar U."/>
            <person name="Rendboe A."/>
            <person name="de Man T."/>
            <person name="Liu C."/>
            <person name="Price L.B."/>
            <person name="Stegger M."/>
            <person name="Becker K."/>
            <person name="Skytt Andersen P."/>
        </authorList>
    </citation>
    <scope>NUCLEOTIDE SEQUENCE [LARGE SCALE GENOMIC DNA]</scope>
    <source>
        <strain evidence="5 8">83VPs-KB5</strain>
    </source>
</reference>
<reference evidence="6 7" key="1">
    <citation type="submission" date="2017-03" db="EMBL/GenBank/DDBJ databases">
        <title>wgs assembly of Dolosigranulum pigrum KPL CDC strains.</title>
        <authorList>
            <person name="Brugger S.D."/>
            <person name="Pettigrew M."/>
            <person name="Kong Y."/>
            <person name="Lemon K.P."/>
        </authorList>
    </citation>
    <scope>NUCLEOTIDE SEQUENCE [LARGE SCALE GENOMIC DNA]</scope>
    <source>
        <strain evidence="6 7">KPL1931_CDC4294-98</strain>
    </source>
</reference>
<proteinExistence type="predicted"/>
<dbReference type="InterPro" id="IPR003593">
    <property type="entry name" value="AAA+_ATPase"/>
</dbReference>
<dbReference type="AlphaFoldDB" id="A0A328KP59"/>
<dbReference type="InterPro" id="IPR017871">
    <property type="entry name" value="ABC_transporter-like_CS"/>
</dbReference>
<evidence type="ECO:0000259" key="4">
    <source>
        <dbReference type="PROSITE" id="PS50893"/>
    </source>
</evidence>
<dbReference type="PANTHER" id="PTHR42939">
    <property type="entry name" value="ABC TRANSPORTER ATP-BINDING PROTEIN ALBC-RELATED"/>
    <property type="match status" value="1"/>
</dbReference>
<evidence type="ECO:0000313" key="5">
    <source>
        <dbReference type="EMBL" id="QDO90818.1"/>
    </source>
</evidence>
<dbReference type="InterPro" id="IPR051782">
    <property type="entry name" value="ABC_Transporter_VariousFunc"/>
</dbReference>
<gene>
    <name evidence="6" type="ORF">B8A44_02350</name>
    <name evidence="5" type="ORF">FNV33_01635</name>
</gene>
<evidence type="ECO:0000256" key="1">
    <source>
        <dbReference type="ARBA" id="ARBA00022448"/>
    </source>
</evidence>
<dbReference type="KEGG" id="dpm:FNV33_01635"/>
<dbReference type="EMBL" id="CP041626">
    <property type="protein sequence ID" value="QDO90818.1"/>
    <property type="molecule type" value="Genomic_DNA"/>
</dbReference>
<feature type="domain" description="ABC transporter" evidence="4">
    <location>
        <begin position="4"/>
        <end position="217"/>
    </location>
</feature>
<dbReference type="Pfam" id="PF00005">
    <property type="entry name" value="ABC_tran"/>
    <property type="match status" value="1"/>
</dbReference>
<dbReference type="GO" id="GO:0005524">
    <property type="term" value="F:ATP binding"/>
    <property type="evidence" value="ECO:0007669"/>
    <property type="project" value="UniProtKB-KW"/>
</dbReference>
<dbReference type="InterPro" id="IPR027417">
    <property type="entry name" value="P-loop_NTPase"/>
</dbReference>
<sequence length="218" mass="23967">MSLITLDNVSLSFGNEQVLEGITFSLDPGEVVGIIGANGSGKTSLLKLMTGLLSPQRGTVRVHERILGAGELATDMGILIETPQFIKHLTGRENLQYLARIKQIIGDKDIQQVLDRVGLGPKADTIVKNYSLGMRQRLGIAQAVMESPTILLFDEPTNALDDNGIEMFRHLVQEMKQQGVGIVLVSHRKDEINEFTDRVLQLLENQLLSVSGDLYETS</sequence>
<dbReference type="PANTHER" id="PTHR42939:SF1">
    <property type="entry name" value="ABC TRANSPORTER ATP-BINDING PROTEIN ALBC-RELATED"/>
    <property type="match status" value="1"/>
</dbReference>
<dbReference type="Proteomes" id="UP000249099">
    <property type="component" value="Unassembled WGS sequence"/>
</dbReference>
<evidence type="ECO:0000313" key="8">
    <source>
        <dbReference type="Proteomes" id="UP000315953"/>
    </source>
</evidence>